<comment type="caution">
    <text evidence="2">The sequence shown here is derived from an EMBL/GenBank/DDBJ whole genome shotgun (WGS) entry which is preliminary data.</text>
</comment>
<evidence type="ECO:0000259" key="1">
    <source>
        <dbReference type="Pfam" id="PF01850"/>
    </source>
</evidence>
<name>A0A4Q1TKB4_RHILE</name>
<dbReference type="InterPro" id="IPR002716">
    <property type="entry name" value="PIN_dom"/>
</dbReference>
<dbReference type="Proteomes" id="UP000290767">
    <property type="component" value="Unassembled WGS sequence"/>
</dbReference>
<dbReference type="Pfam" id="PF01850">
    <property type="entry name" value="PIN"/>
    <property type="match status" value="1"/>
</dbReference>
<protein>
    <recommendedName>
        <fullName evidence="1">PIN domain-containing protein</fullName>
    </recommendedName>
</protein>
<proteinExistence type="predicted"/>
<gene>
    <name evidence="2" type="ORF">B5P46_27455</name>
</gene>
<sequence>MTLKNGSPRRAVQWRRDRGMLGIDTNILLRIFLTDLSEGDHTPDQFALVRDAVVGNREPFFVNHVVVVETIWVLRQQLKYSKEIIAGVMTRLLHMSNVMVQDAATVEASLSSFIAYPGDFSDHLIGEINKRNGCRTTLTFDRAASKSPNFSELQR</sequence>
<feature type="domain" description="PIN" evidence="1">
    <location>
        <begin position="23"/>
        <end position="144"/>
    </location>
</feature>
<evidence type="ECO:0000313" key="3">
    <source>
        <dbReference type="Proteomes" id="UP000290767"/>
    </source>
</evidence>
<dbReference type="SUPFAM" id="SSF88723">
    <property type="entry name" value="PIN domain-like"/>
    <property type="match status" value="1"/>
</dbReference>
<evidence type="ECO:0000313" key="2">
    <source>
        <dbReference type="EMBL" id="RXT18643.1"/>
    </source>
</evidence>
<reference evidence="2 3" key="1">
    <citation type="submission" date="2017-03" db="EMBL/GenBank/DDBJ databases">
        <authorList>
            <person name="Safronova V.I."/>
            <person name="Sazanova A.L."/>
            <person name="Chirak E.R."/>
        </authorList>
    </citation>
    <scope>NUCLEOTIDE SEQUENCE [LARGE SCALE GENOMIC DNA]</scope>
    <source>
        <strain evidence="2 3">Tri-43</strain>
    </source>
</reference>
<organism evidence="2 3">
    <name type="scientific">Rhizobium leguminosarum</name>
    <dbReference type="NCBI Taxonomy" id="384"/>
    <lineage>
        <taxon>Bacteria</taxon>
        <taxon>Pseudomonadati</taxon>
        <taxon>Pseudomonadota</taxon>
        <taxon>Alphaproteobacteria</taxon>
        <taxon>Hyphomicrobiales</taxon>
        <taxon>Rhizobiaceae</taxon>
        <taxon>Rhizobium/Agrobacterium group</taxon>
        <taxon>Rhizobium</taxon>
    </lineage>
</organism>
<dbReference type="Gene3D" id="3.40.50.1010">
    <property type="entry name" value="5'-nuclease"/>
    <property type="match status" value="1"/>
</dbReference>
<dbReference type="EMBL" id="MZMU01000019">
    <property type="protein sequence ID" value="RXT18643.1"/>
    <property type="molecule type" value="Genomic_DNA"/>
</dbReference>
<dbReference type="CDD" id="cd18683">
    <property type="entry name" value="PIN_VapC-like"/>
    <property type="match status" value="1"/>
</dbReference>
<accession>A0A4Q1TKB4</accession>
<dbReference type="InterPro" id="IPR029060">
    <property type="entry name" value="PIN-like_dom_sf"/>
</dbReference>
<dbReference type="AlphaFoldDB" id="A0A4Q1TKB4"/>